<keyword evidence="4" id="KW-0539">Nucleus</keyword>
<dbReference type="FunFam" id="2.60.40.720:FF:000001">
    <property type="entry name" value="Runt-related transcription factor"/>
    <property type="match status" value="1"/>
</dbReference>
<reference evidence="8" key="1">
    <citation type="submission" date="2025-08" db="UniProtKB">
        <authorList>
            <consortium name="RefSeq"/>
        </authorList>
    </citation>
    <scope>IDENTIFICATION</scope>
    <source>
        <tissue evidence="8">Whole body pupa</tissue>
    </source>
</reference>
<feature type="region of interest" description="Disordered" evidence="5">
    <location>
        <begin position="602"/>
        <end position="723"/>
    </location>
</feature>
<feature type="compositionally biased region" description="Polar residues" evidence="5">
    <location>
        <begin position="611"/>
        <end position="633"/>
    </location>
</feature>
<dbReference type="GO" id="GO:0005524">
    <property type="term" value="F:ATP binding"/>
    <property type="evidence" value="ECO:0007669"/>
    <property type="project" value="InterPro"/>
</dbReference>
<protein>
    <submittedName>
        <fullName evidence="8">Protein lozenge isoform X1</fullName>
    </submittedName>
</protein>
<feature type="compositionally biased region" description="Polar residues" evidence="5">
    <location>
        <begin position="664"/>
        <end position="687"/>
    </location>
</feature>
<comment type="subcellular location">
    <subcellularLocation>
        <location evidence="1">Nucleus</location>
    </subcellularLocation>
</comment>
<feature type="compositionally biased region" description="Low complexity" evidence="5">
    <location>
        <begin position="376"/>
        <end position="387"/>
    </location>
</feature>
<dbReference type="GO" id="GO:0001709">
    <property type="term" value="P:cell fate determination"/>
    <property type="evidence" value="ECO:0007669"/>
    <property type="project" value="UniProtKB-ARBA"/>
</dbReference>
<dbReference type="InterPro" id="IPR012346">
    <property type="entry name" value="p53/RUNT-type_TF_DNA-bd_sf"/>
</dbReference>
<dbReference type="Pfam" id="PF00853">
    <property type="entry name" value="Runt"/>
    <property type="match status" value="1"/>
</dbReference>
<accession>A0A9C5YWK7</accession>
<keyword evidence="2" id="KW-0805">Transcription regulation</keyword>
<dbReference type="Gene3D" id="2.60.40.720">
    <property type="match status" value="1"/>
</dbReference>
<dbReference type="AlphaFoldDB" id="A0A9C5YWK7"/>
<dbReference type="InterPro" id="IPR008967">
    <property type="entry name" value="p53-like_TF_DNA-bd_sf"/>
</dbReference>
<dbReference type="PROSITE" id="PS51062">
    <property type="entry name" value="RUNT"/>
    <property type="match status" value="1"/>
</dbReference>
<feature type="compositionally biased region" description="Low complexity" evidence="5">
    <location>
        <begin position="688"/>
        <end position="699"/>
    </location>
</feature>
<dbReference type="KEGG" id="gfs:119635944"/>
<evidence type="ECO:0000256" key="2">
    <source>
        <dbReference type="ARBA" id="ARBA00023015"/>
    </source>
</evidence>
<feature type="compositionally biased region" description="Basic and acidic residues" evidence="5">
    <location>
        <begin position="701"/>
        <end position="713"/>
    </location>
</feature>
<dbReference type="InterPro" id="IPR013524">
    <property type="entry name" value="Runt_dom"/>
</dbReference>
<keyword evidence="7" id="KW-1185">Reference proteome</keyword>
<evidence type="ECO:0000256" key="1">
    <source>
        <dbReference type="ARBA" id="ARBA00004123"/>
    </source>
</evidence>
<evidence type="ECO:0000313" key="8">
    <source>
        <dbReference type="RefSeq" id="XP_037886916.1"/>
    </source>
</evidence>
<evidence type="ECO:0000313" key="7">
    <source>
        <dbReference type="Proteomes" id="UP000092443"/>
    </source>
</evidence>
<evidence type="ECO:0000256" key="4">
    <source>
        <dbReference type="ARBA" id="ARBA00023242"/>
    </source>
</evidence>
<dbReference type="RefSeq" id="XP_037886916.1">
    <property type="nucleotide sequence ID" value="XM_038030988.1"/>
</dbReference>
<evidence type="ECO:0000256" key="3">
    <source>
        <dbReference type="ARBA" id="ARBA00023163"/>
    </source>
</evidence>
<sequence length="723" mass="76802">MHLTSGTANTAVYPISTSSSSSGLNHISVVSDLTSVSGVGLGGVGGIGVGVGSGGGVGGGGVVVSGGGNILTANGAATMVTSSVSPLNSHNESWSLTNPSYKAEISMCEAIPASSAASIGSNSPNGGASNGTANSSNSNNNNNNNNNSNNINNNTSSSTSNNNNNNNNNNNVVHQDLAWTERLVFEAHQQFPNELVRTSNPYFLCSALPSHWRSNKTLPLAFKVVALVDVGDGTKVTIRAGNDENYCAELRNATAVMKDQVAKFNDLRFVGRSGRGKSFTLTITVETFPPQVATYAKAIKVTVDGPREPRSKTSPPGGHQFRAFGLAQRPYPDATFSSHFRELGSLHRVSRSSAVTANVTVAPTSSTGPNLPQLASNHSSSSSTINSDCQGYKPNATHIQDNNLMGAAEWTGYTSSVNTAASAAYSSYHHTHHAHHLPPPPPPPAATAATSNASYSGYESLPTADPANLHLSSVLTDMQTFCASSDYHPGAIVPHVQAPICSPSYSANKTELDSFNASYPSYNNWSNGYNNYQYGSCTPQAQYSTHTAPTMVLYPQLYSTFNQNEIHLHLHGADKIEQYLGGDNALTISSLAGNRSSIEIGIGTSDHEDQSSVTALQNQSTSTMLGNNDNSADQQHHNHNHHHHHHHHSHHHHQQHSSHLGVTDGTTLESNPTQHDSRQPSTHITEQNTDVVNTVVGTTESHTHTTREGEEVWRPYVPSSWSQ</sequence>
<dbReference type="GO" id="GO:0000981">
    <property type="term" value="F:DNA-binding transcription factor activity, RNA polymerase II-specific"/>
    <property type="evidence" value="ECO:0007669"/>
    <property type="project" value="TreeGrafter"/>
</dbReference>
<feature type="region of interest" description="Disordered" evidence="5">
    <location>
        <begin position="116"/>
        <end position="171"/>
    </location>
</feature>
<gene>
    <name evidence="8" type="primary">LOC119635944</name>
</gene>
<dbReference type="PRINTS" id="PR00967">
    <property type="entry name" value="ONCOGENEAML1"/>
</dbReference>
<feature type="region of interest" description="Disordered" evidence="5">
    <location>
        <begin position="363"/>
        <end position="391"/>
    </location>
</feature>
<feature type="region of interest" description="Disordered" evidence="5">
    <location>
        <begin position="430"/>
        <end position="459"/>
    </location>
</feature>
<feature type="compositionally biased region" description="Low complexity" evidence="5">
    <location>
        <begin position="446"/>
        <end position="456"/>
    </location>
</feature>
<dbReference type="GeneID" id="119635944"/>
<evidence type="ECO:0000256" key="5">
    <source>
        <dbReference type="SAM" id="MobiDB-lite"/>
    </source>
</evidence>
<organism evidence="7 8">
    <name type="scientific">Glossina fuscipes</name>
    <dbReference type="NCBI Taxonomy" id="7396"/>
    <lineage>
        <taxon>Eukaryota</taxon>
        <taxon>Metazoa</taxon>
        <taxon>Ecdysozoa</taxon>
        <taxon>Arthropoda</taxon>
        <taxon>Hexapoda</taxon>
        <taxon>Insecta</taxon>
        <taxon>Pterygota</taxon>
        <taxon>Neoptera</taxon>
        <taxon>Endopterygota</taxon>
        <taxon>Diptera</taxon>
        <taxon>Brachycera</taxon>
        <taxon>Muscomorpha</taxon>
        <taxon>Hippoboscoidea</taxon>
        <taxon>Glossinidae</taxon>
        <taxon>Glossina</taxon>
    </lineage>
</organism>
<dbReference type="GO" id="GO:0005634">
    <property type="term" value="C:nucleus"/>
    <property type="evidence" value="ECO:0007669"/>
    <property type="project" value="UniProtKB-SubCell"/>
</dbReference>
<dbReference type="PANTHER" id="PTHR11950">
    <property type="entry name" value="RUNT RELATED"/>
    <property type="match status" value="1"/>
</dbReference>
<keyword evidence="3" id="KW-0804">Transcription</keyword>
<dbReference type="Proteomes" id="UP000092443">
    <property type="component" value="Unplaced"/>
</dbReference>
<dbReference type="GO" id="GO:0000978">
    <property type="term" value="F:RNA polymerase II cis-regulatory region sequence-specific DNA binding"/>
    <property type="evidence" value="ECO:0007669"/>
    <property type="project" value="TreeGrafter"/>
</dbReference>
<proteinExistence type="predicted"/>
<feature type="compositionally biased region" description="Polar residues" evidence="5">
    <location>
        <begin position="363"/>
        <end position="375"/>
    </location>
</feature>
<dbReference type="GO" id="GO:0048592">
    <property type="term" value="P:eye morphogenesis"/>
    <property type="evidence" value="ECO:0007669"/>
    <property type="project" value="UniProtKB-ARBA"/>
</dbReference>
<feature type="compositionally biased region" description="Basic residues" evidence="5">
    <location>
        <begin position="637"/>
        <end position="656"/>
    </location>
</feature>
<dbReference type="SUPFAM" id="SSF49417">
    <property type="entry name" value="p53-like transcription factors"/>
    <property type="match status" value="1"/>
</dbReference>
<dbReference type="InterPro" id="IPR000040">
    <property type="entry name" value="AML1_Runt"/>
</dbReference>
<name>A0A9C5YWK7_9MUSC</name>
<evidence type="ECO:0000259" key="6">
    <source>
        <dbReference type="PROSITE" id="PS51062"/>
    </source>
</evidence>
<dbReference type="PANTHER" id="PTHR11950:SF49">
    <property type="entry name" value="PROTEIN LOZENGE"/>
    <property type="match status" value="1"/>
</dbReference>
<feature type="domain" description="Runt" evidence="6">
    <location>
        <begin position="183"/>
        <end position="311"/>
    </location>
</feature>